<feature type="domain" description="PepSY" evidence="1">
    <location>
        <begin position="28"/>
        <end position="71"/>
    </location>
</feature>
<dbReference type="Pfam" id="PF03413">
    <property type="entry name" value="PepSY"/>
    <property type="match status" value="1"/>
</dbReference>
<reference evidence="2 3" key="1">
    <citation type="submission" date="2018-11" db="EMBL/GenBank/DDBJ databases">
        <title>Rhodococcus spongicola sp. nov. and Rhodococcus xishaensis sp. nov. from marine sponges.</title>
        <authorList>
            <person name="Li L."/>
            <person name="Lin H.W."/>
        </authorList>
    </citation>
    <scope>NUCLEOTIDE SEQUENCE [LARGE SCALE GENOMIC DNA]</scope>
    <source>
        <strain evidence="2 3">LHW51113</strain>
    </source>
</reference>
<evidence type="ECO:0000313" key="2">
    <source>
        <dbReference type="EMBL" id="RVW05672.1"/>
    </source>
</evidence>
<keyword evidence="3" id="KW-1185">Reference proteome</keyword>
<dbReference type="InterPro" id="IPR025711">
    <property type="entry name" value="PepSY"/>
</dbReference>
<sequence length="75" mass="7720">MLGPAAIGIATVVGGAGMANAEESPAAPGILEIELDFADGRPTAEVEFVDLEGTEREIHVDLQTGQIVEEEAEDG</sequence>
<gene>
    <name evidence="2" type="ORF">EGT50_03785</name>
</gene>
<organism evidence="2 3">
    <name type="scientific">Rhodococcus xishaensis</name>
    <dbReference type="NCBI Taxonomy" id="2487364"/>
    <lineage>
        <taxon>Bacteria</taxon>
        <taxon>Bacillati</taxon>
        <taxon>Actinomycetota</taxon>
        <taxon>Actinomycetes</taxon>
        <taxon>Mycobacteriales</taxon>
        <taxon>Nocardiaceae</taxon>
        <taxon>Rhodococcus</taxon>
    </lineage>
</organism>
<dbReference type="Proteomes" id="UP000283479">
    <property type="component" value="Unassembled WGS sequence"/>
</dbReference>
<comment type="caution">
    <text evidence="2">The sequence shown here is derived from an EMBL/GenBank/DDBJ whole genome shotgun (WGS) entry which is preliminary data.</text>
</comment>
<accession>A0A3S3AIU9</accession>
<dbReference type="EMBL" id="RKLO01000001">
    <property type="protein sequence ID" value="RVW05672.1"/>
    <property type="molecule type" value="Genomic_DNA"/>
</dbReference>
<protein>
    <submittedName>
        <fullName evidence="2">Peptidase</fullName>
    </submittedName>
</protein>
<name>A0A3S3AIU9_9NOCA</name>
<dbReference type="Gene3D" id="3.10.450.40">
    <property type="match status" value="1"/>
</dbReference>
<dbReference type="AlphaFoldDB" id="A0A3S3AIU9"/>
<proteinExistence type="predicted"/>
<evidence type="ECO:0000313" key="3">
    <source>
        <dbReference type="Proteomes" id="UP000283479"/>
    </source>
</evidence>
<evidence type="ECO:0000259" key="1">
    <source>
        <dbReference type="Pfam" id="PF03413"/>
    </source>
</evidence>